<dbReference type="HOGENOM" id="CLU_1494353_0_0_11"/>
<proteinExistence type="predicted"/>
<evidence type="ECO:0008006" key="4">
    <source>
        <dbReference type="Google" id="ProtNLM"/>
    </source>
</evidence>
<dbReference type="STRING" id="452652.KSE_46470"/>
<dbReference type="KEGG" id="ksk:KSE_46470"/>
<keyword evidence="1" id="KW-0732">Signal</keyword>
<reference evidence="2 3" key="1">
    <citation type="journal article" date="2010" name="DNA Res.">
        <title>Genome sequence of Kitasatospora setae NBRC 14216T: an evolutionary snapshot of the family Streptomycetaceae.</title>
        <authorList>
            <person name="Ichikawa N."/>
            <person name="Oguchi A."/>
            <person name="Ikeda H."/>
            <person name="Ishikawa J."/>
            <person name="Kitani S."/>
            <person name="Watanabe Y."/>
            <person name="Nakamura S."/>
            <person name="Katano Y."/>
            <person name="Kishi E."/>
            <person name="Sasagawa M."/>
            <person name="Ankai A."/>
            <person name="Fukui S."/>
            <person name="Hashimoto Y."/>
            <person name="Kamata S."/>
            <person name="Otoguro M."/>
            <person name="Tanikawa S."/>
            <person name="Nihira T."/>
            <person name="Horinouchi S."/>
            <person name="Ohnishi Y."/>
            <person name="Hayakawa M."/>
            <person name="Kuzuyama T."/>
            <person name="Arisawa A."/>
            <person name="Nomoto F."/>
            <person name="Miura H."/>
            <person name="Takahashi Y."/>
            <person name="Fujita N."/>
        </authorList>
    </citation>
    <scope>NUCLEOTIDE SEQUENCE [LARGE SCALE GENOMIC DNA]</scope>
    <source>
        <strain evidence="3">ATCC 33774 / DSM 43861 / JCM 3304 / KCC A-0304 / NBRC 14216 / KM-6054</strain>
    </source>
</reference>
<evidence type="ECO:0000256" key="1">
    <source>
        <dbReference type="SAM" id="SignalP"/>
    </source>
</evidence>
<dbReference type="PROSITE" id="PS51257">
    <property type="entry name" value="PROKAR_LIPOPROTEIN"/>
    <property type="match status" value="1"/>
</dbReference>
<dbReference type="RefSeq" id="WP_014137727.1">
    <property type="nucleotide sequence ID" value="NC_016109.1"/>
</dbReference>
<feature type="chain" id="PRO_5003185272" description="Lipoprotein" evidence="1">
    <location>
        <begin position="27"/>
        <end position="180"/>
    </location>
</feature>
<protein>
    <recommendedName>
        <fullName evidence="4">Lipoprotein</fullName>
    </recommendedName>
</protein>
<sequence>MRARAAAGVLLVLALAAAGCGAPERAAPPYGVGPDGERLEEPDGEVRAAYLGYWDAWLAAYRNPGAADDGLAGHAGPPWLDAARATLAEARRAHQHNEGTVEHRLVGMAAEGQSRLVYDCVELSGWRIHDDRTGAPLPGQLTDKRRQLAVLTLNRVDGRWVVTNSRKPVPCEPRDDGRTP</sequence>
<evidence type="ECO:0000313" key="2">
    <source>
        <dbReference type="EMBL" id="BAJ30428.1"/>
    </source>
</evidence>
<accession>E4NFZ8</accession>
<dbReference type="AlphaFoldDB" id="E4NFZ8"/>
<dbReference type="EMBL" id="AP010968">
    <property type="protein sequence ID" value="BAJ30428.1"/>
    <property type="molecule type" value="Genomic_DNA"/>
</dbReference>
<feature type="signal peptide" evidence="1">
    <location>
        <begin position="1"/>
        <end position="26"/>
    </location>
</feature>
<name>E4NFZ8_KITSK</name>
<evidence type="ECO:0000313" key="3">
    <source>
        <dbReference type="Proteomes" id="UP000007076"/>
    </source>
</evidence>
<keyword evidence="3" id="KW-1185">Reference proteome</keyword>
<gene>
    <name evidence="2" type="ordered locus">KSE_46470</name>
</gene>
<dbReference type="Proteomes" id="UP000007076">
    <property type="component" value="Chromosome"/>
</dbReference>
<dbReference type="eggNOG" id="ENOG502ZXGK">
    <property type="taxonomic scope" value="Bacteria"/>
</dbReference>
<organism evidence="2 3">
    <name type="scientific">Kitasatospora setae (strain ATCC 33774 / DSM 43861 / JCM 3304 / KCC A-0304 / NBRC 14216 / KM-6054)</name>
    <name type="common">Streptomyces setae</name>
    <dbReference type="NCBI Taxonomy" id="452652"/>
    <lineage>
        <taxon>Bacteria</taxon>
        <taxon>Bacillati</taxon>
        <taxon>Actinomycetota</taxon>
        <taxon>Actinomycetes</taxon>
        <taxon>Kitasatosporales</taxon>
        <taxon>Streptomycetaceae</taxon>
        <taxon>Kitasatospora</taxon>
    </lineage>
</organism>
<dbReference type="PATRIC" id="fig|452652.3.peg.4634"/>